<comment type="caution">
    <text evidence="1">The sequence shown here is derived from an EMBL/GenBank/DDBJ whole genome shotgun (WGS) entry which is preliminary data.</text>
</comment>
<dbReference type="AlphaFoldDB" id="A0A0M0JEH8"/>
<name>A0A0M0JEH8_9EUKA</name>
<keyword evidence="2" id="KW-1185">Reference proteome</keyword>
<accession>A0A0M0JEH8</accession>
<evidence type="ECO:0000313" key="2">
    <source>
        <dbReference type="Proteomes" id="UP000037460"/>
    </source>
</evidence>
<proteinExistence type="predicted"/>
<evidence type="ECO:0000313" key="1">
    <source>
        <dbReference type="EMBL" id="KOO24648.1"/>
    </source>
</evidence>
<protein>
    <submittedName>
        <fullName evidence="1">Uncharacterized protein</fullName>
    </submittedName>
</protein>
<dbReference type="Proteomes" id="UP000037460">
    <property type="component" value="Unassembled WGS sequence"/>
</dbReference>
<gene>
    <name evidence="1" type="ORF">Ctob_003747</name>
</gene>
<dbReference type="EMBL" id="JWZX01003071">
    <property type="protein sequence ID" value="KOO24648.1"/>
    <property type="molecule type" value="Genomic_DNA"/>
</dbReference>
<organism evidence="1 2">
    <name type="scientific">Chrysochromulina tobinii</name>
    <dbReference type="NCBI Taxonomy" id="1460289"/>
    <lineage>
        <taxon>Eukaryota</taxon>
        <taxon>Haptista</taxon>
        <taxon>Haptophyta</taxon>
        <taxon>Prymnesiophyceae</taxon>
        <taxon>Prymnesiales</taxon>
        <taxon>Chrysochromulinaceae</taxon>
        <taxon>Chrysochromulina</taxon>
    </lineage>
</organism>
<reference evidence="2" key="1">
    <citation type="journal article" date="2015" name="PLoS Genet.">
        <title>Genome Sequence and Transcriptome Analyses of Chrysochromulina tobin: Metabolic Tools for Enhanced Algal Fitness in the Prominent Order Prymnesiales (Haptophyceae).</title>
        <authorList>
            <person name="Hovde B.T."/>
            <person name="Deodato C.R."/>
            <person name="Hunsperger H.M."/>
            <person name="Ryken S.A."/>
            <person name="Yost W."/>
            <person name="Jha R.K."/>
            <person name="Patterson J."/>
            <person name="Monnat R.J. Jr."/>
            <person name="Barlow S.B."/>
            <person name="Starkenburg S.R."/>
            <person name="Cattolico R.A."/>
        </authorList>
    </citation>
    <scope>NUCLEOTIDE SEQUENCE</scope>
    <source>
        <strain evidence="2">CCMP291</strain>
    </source>
</reference>
<sequence length="62" mass="7322">MLEHSSPASHAVHHRATAVFARHSGREWCESKDRDLLRVKAQQGYGGEGVRQRQWKWRRERV</sequence>